<dbReference type="PANTHER" id="PTHR31579">
    <property type="entry name" value="OS03G0796600 PROTEIN"/>
    <property type="match status" value="1"/>
</dbReference>
<accession>A0A2U1M0G2</accession>
<protein>
    <submittedName>
        <fullName evidence="1">Uncharacterized protein</fullName>
    </submittedName>
</protein>
<reference evidence="1 2" key="1">
    <citation type="journal article" date="2018" name="Mol. Plant">
        <title>The genome of Artemisia annua provides insight into the evolution of Asteraceae family and artemisinin biosynthesis.</title>
        <authorList>
            <person name="Shen Q."/>
            <person name="Zhang L."/>
            <person name="Liao Z."/>
            <person name="Wang S."/>
            <person name="Yan T."/>
            <person name="Shi P."/>
            <person name="Liu M."/>
            <person name="Fu X."/>
            <person name="Pan Q."/>
            <person name="Wang Y."/>
            <person name="Lv Z."/>
            <person name="Lu X."/>
            <person name="Zhang F."/>
            <person name="Jiang W."/>
            <person name="Ma Y."/>
            <person name="Chen M."/>
            <person name="Hao X."/>
            <person name="Li L."/>
            <person name="Tang Y."/>
            <person name="Lv G."/>
            <person name="Zhou Y."/>
            <person name="Sun X."/>
            <person name="Brodelius P.E."/>
            <person name="Rose J.K.C."/>
            <person name="Tang K."/>
        </authorList>
    </citation>
    <scope>NUCLEOTIDE SEQUENCE [LARGE SCALE GENOMIC DNA]</scope>
    <source>
        <strain evidence="2">cv. Huhao1</strain>
        <tissue evidence="1">Leaf</tissue>
    </source>
</reference>
<evidence type="ECO:0000313" key="2">
    <source>
        <dbReference type="Proteomes" id="UP000245207"/>
    </source>
</evidence>
<dbReference type="AlphaFoldDB" id="A0A2U1M0G2"/>
<comment type="caution">
    <text evidence="1">The sequence shown here is derived from an EMBL/GenBank/DDBJ whole genome shotgun (WGS) entry which is preliminary data.</text>
</comment>
<sequence length="301" mass="34030">MLYLQQEGYNAAICKTKWLTNGGLNGGNYEFIDVIRSDTNDRYYIDLSFASEFSLARETKEYTRLTRHIPRVFVGKGDDLKKFVKLVSDAGRRSLKAKGLIFPPWRKNRFMQMKWFGPYRRTVGYIPTVNSSLNVVKCSAVGFNAVSNGVFVNSFSEGIVIEEIVEENVVSALFKKKKRKLLLLEYNHEMASIQASTTNVCPLVESTGNPDNVGLLHCENEVPPSSCNAFSYLNLFEERDCDLMGGFMTSKGKLVETFFEDILFQQDSAANCDEDTCLDSWPEDIAETIDELCPENEGVIF</sequence>
<name>A0A2U1M0G2_ARTAN</name>
<dbReference type="OrthoDB" id="548115at2759"/>
<organism evidence="1 2">
    <name type="scientific">Artemisia annua</name>
    <name type="common">Sweet wormwood</name>
    <dbReference type="NCBI Taxonomy" id="35608"/>
    <lineage>
        <taxon>Eukaryota</taxon>
        <taxon>Viridiplantae</taxon>
        <taxon>Streptophyta</taxon>
        <taxon>Embryophyta</taxon>
        <taxon>Tracheophyta</taxon>
        <taxon>Spermatophyta</taxon>
        <taxon>Magnoliopsida</taxon>
        <taxon>eudicotyledons</taxon>
        <taxon>Gunneridae</taxon>
        <taxon>Pentapetalae</taxon>
        <taxon>asterids</taxon>
        <taxon>campanulids</taxon>
        <taxon>Asterales</taxon>
        <taxon>Asteraceae</taxon>
        <taxon>Asteroideae</taxon>
        <taxon>Anthemideae</taxon>
        <taxon>Artemisiinae</taxon>
        <taxon>Artemisia</taxon>
    </lineage>
</organism>
<dbReference type="PANTHER" id="PTHR31579:SF84">
    <property type="entry name" value="F21O3.6 PROTEIN"/>
    <property type="match status" value="1"/>
</dbReference>
<gene>
    <name evidence="1" type="ORF">CTI12_AA431550</name>
</gene>
<dbReference type="STRING" id="35608.A0A2U1M0G2"/>
<dbReference type="NCBIfam" id="TIGR01615">
    <property type="entry name" value="A_thal_3542"/>
    <property type="match status" value="1"/>
</dbReference>
<dbReference type="Proteomes" id="UP000245207">
    <property type="component" value="Unassembled WGS sequence"/>
</dbReference>
<dbReference type="InterPro" id="IPR006502">
    <property type="entry name" value="PDDEXK-like"/>
</dbReference>
<evidence type="ECO:0000313" key="1">
    <source>
        <dbReference type="EMBL" id="PWA54748.1"/>
    </source>
</evidence>
<dbReference type="Pfam" id="PF04720">
    <property type="entry name" value="PDDEXK_6"/>
    <property type="match status" value="1"/>
</dbReference>
<keyword evidence="2" id="KW-1185">Reference proteome</keyword>
<dbReference type="EMBL" id="PKPP01006978">
    <property type="protein sequence ID" value="PWA54748.1"/>
    <property type="molecule type" value="Genomic_DNA"/>
</dbReference>
<proteinExistence type="predicted"/>